<dbReference type="GO" id="GO:0046872">
    <property type="term" value="F:metal ion binding"/>
    <property type="evidence" value="ECO:0007669"/>
    <property type="project" value="UniProtKB-KW"/>
</dbReference>
<reference evidence="5 6" key="1">
    <citation type="journal article" date="2016" name="Mol. Biol. Evol.">
        <title>Comparative Genomics of Early-Diverging Mushroom-Forming Fungi Provides Insights into the Origins of Lignocellulose Decay Capabilities.</title>
        <authorList>
            <person name="Nagy L.G."/>
            <person name="Riley R."/>
            <person name="Tritt A."/>
            <person name="Adam C."/>
            <person name="Daum C."/>
            <person name="Floudas D."/>
            <person name="Sun H."/>
            <person name="Yadav J.S."/>
            <person name="Pangilinan J."/>
            <person name="Larsson K.H."/>
            <person name="Matsuura K."/>
            <person name="Barry K."/>
            <person name="Labutti K."/>
            <person name="Kuo R."/>
            <person name="Ohm R.A."/>
            <person name="Bhattacharya S.S."/>
            <person name="Shirouzu T."/>
            <person name="Yoshinaga Y."/>
            <person name="Martin F.M."/>
            <person name="Grigoriev I.V."/>
            <person name="Hibbett D.S."/>
        </authorList>
    </citation>
    <scope>NUCLEOTIDE SEQUENCE [LARGE SCALE GENOMIC DNA]</scope>
    <source>
        <strain evidence="5 6">HHB12733</strain>
    </source>
</reference>
<dbReference type="InterPro" id="IPR050251">
    <property type="entry name" value="HpcH-HpaI_aldolase"/>
</dbReference>
<dbReference type="STRING" id="1353952.A0A165EBE1"/>
<evidence type="ECO:0000256" key="1">
    <source>
        <dbReference type="ARBA" id="ARBA00005568"/>
    </source>
</evidence>
<dbReference type="PANTHER" id="PTHR30502:SF0">
    <property type="entry name" value="PHOSPHOENOLPYRUVATE CARBOXYLASE FAMILY PROTEIN"/>
    <property type="match status" value="1"/>
</dbReference>
<sequence length="272" mass="29270">MSGQIQNKLIHALRAGKQTFGIWQMINSPAISRTLSLLGPDWICVDCEHGNIDDAGMHEAIHNIRAPVTPLVRIPDNQNVYVKRALDAGAQGLCVPMINTVEQAKYLVDSVYFPPKGKRGLGSPYAMASFASNGVAPSLGEYFFEANDAILLMVQIETAEAVENVDAIAALDGVHMLMVGPFDLSNSLGVPLVKGETDKLRDAIAKIKATAEKYGKWTGIYSVSAEDAARRAREGWNFIALGSEMSFLQAGIVDGLSVARGGETAKSKEVTY</sequence>
<proteinExistence type="inferred from homology"/>
<keyword evidence="2" id="KW-0479">Metal-binding</keyword>
<dbReference type="OrthoDB" id="1621678at2759"/>
<dbReference type="Gene3D" id="3.20.20.60">
    <property type="entry name" value="Phosphoenolpyruvate-binding domains"/>
    <property type="match status" value="1"/>
</dbReference>
<dbReference type="AlphaFoldDB" id="A0A165EBE1"/>
<dbReference type="EMBL" id="KV424013">
    <property type="protein sequence ID" value="KZT54490.1"/>
    <property type="molecule type" value="Genomic_DNA"/>
</dbReference>
<dbReference type="InterPro" id="IPR005000">
    <property type="entry name" value="Aldolase/citrate-lyase_domain"/>
</dbReference>
<dbReference type="InParanoid" id="A0A165EBE1"/>
<dbReference type="SUPFAM" id="SSF51621">
    <property type="entry name" value="Phosphoenolpyruvate/pyruvate domain"/>
    <property type="match status" value="1"/>
</dbReference>
<dbReference type="PANTHER" id="PTHR30502">
    <property type="entry name" value="2-KETO-3-DEOXY-L-RHAMNONATE ALDOLASE"/>
    <property type="match status" value="1"/>
</dbReference>
<dbReference type="InterPro" id="IPR040442">
    <property type="entry name" value="Pyrv_kinase-like_dom_sf"/>
</dbReference>
<dbReference type="GO" id="GO:0016832">
    <property type="term" value="F:aldehyde-lyase activity"/>
    <property type="evidence" value="ECO:0007669"/>
    <property type="project" value="TreeGrafter"/>
</dbReference>
<gene>
    <name evidence="5" type="ORF">CALCODRAFT_510738</name>
</gene>
<name>A0A165EBE1_9BASI</name>
<accession>A0A165EBE1</accession>
<organism evidence="5 6">
    <name type="scientific">Calocera cornea HHB12733</name>
    <dbReference type="NCBI Taxonomy" id="1353952"/>
    <lineage>
        <taxon>Eukaryota</taxon>
        <taxon>Fungi</taxon>
        <taxon>Dikarya</taxon>
        <taxon>Basidiomycota</taxon>
        <taxon>Agaricomycotina</taxon>
        <taxon>Dacrymycetes</taxon>
        <taxon>Dacrymycetales</taxon>
        <taxon>Dacrymycetaceae</taxon>
        <taxon>Calocera</taxon>
    </lineage>
</organism>
<evidence type="ECO:0000313" key="5">
    <source>
        <dbReference type="EMBL" id="KZT54490.1"/>
    </source>
</evidence>
<keyword evidence="3" id="KW-0456">Lyase</keyword>
<dbReference type="Proteomes" id="UP000076842">
    <property type="component" value="Unassembled WGS sequence"/>
</dbReference>
<protein>
    <submittedName>
        <fullName evidence="5">Phosphoenolpyruvate/pyruvate domain-containing protein</fullName>
    </submittedName>
</protein>
<comment type="similarity">
    <text evidence="1">Belongs to the HpcH/HpaI aldolase family.</text>
</comment>
<evidence type="ECO:0000313" key="6">
    <source>
        <dbReference type="Proteomes" id="UP000076842"/>
    </source>
</evidence>
<evidence type="ECO:0000259" key="4">
    <source>
        <dbReference type="Pfam" id="PF03328"/>
    </source>
</evidence>
<evidence type="ECO:0000256" key="2">
    <source>
        <dbReference type="ARBA" id="ARBA00022723"/>
    </source>
</evidence>
<keyword evidence="6" id="KW-1185">Reference proteome</keyword>
<dbReference type="InterPro" id="IPR015813">
    <property type="entry name" value="Pyrv/PenolPyrv_kinase-like_dom"/>
</dbReference>
<keyword evidence="5" id="KW-0670">Pyruvate</keyword>
<dbReference type="GO" id="GO:0005737">
    <property type="term" value="C:cytoplasm"/>
    <property type="evidence" value="ECO:0007669"/>
    <property type="project" value="TreeGrafter"/>
</dbReference>
<evidence type="ECO:0000256" key="3">
    <source>
        <dbReference type="ARBA" id="ARBA00023239"/>
    </source>
</evidence>
<feature type="domain" description="HpcH/HpaI aldolase/citrate lyase" evidence="4">
    <location>
        <begin position="20"/>
        <end position="246"/>
    </location>
</feature>
<dbReference type="Pfam" id="PF03328">
    <property type="entry name" value="HpcH_HpaI"/>
    <property type="match status" value="1"/>
</dbReference>